<organism evidence="1 2">
    <name type="scientific">Potamilus streckersoni</name>
    <dbReference type="NCBI Taxonomy" id="2493646"/>
    <lineage>
        <taxon>Eukaryota</taxon>
        <taxon>Metazoa</taxon>
        <taxon>Spiralia</taxon>
        <taxon>Lophotrochozoa</taxon>
        <taxon>Mollusca</taxon>
        <taxon>Bivalvia</taxon>
        <taxon>Autobranchia</taxon>
        <taxon>Heteroconchia</taxon>
        <taxon>Palaeoheterodonta</taxon>
        <taxon>Unionida</taxon>
        <taxon>Unionoidea</taxon>
        <taxon>Unionidae</taxon>
        <taxon>Ambleminae</taxon>
        <taxon>Lampsilini</taxon>
        <taxon>Potamilus</taxon>
    </lineage>
</organism>
<comment type="caution">
    <text evidence="1">The sequence shown here is derived from an EMBL/GenBank/DDBJ whole genome shotgun (WGS) entry which is preliminary data.</text>
</comment>
<dbReference type="Proteomes" id="UP001195483">
    <property type="component" value="Unassembled WGS sequence"/>
</dbReference>
<reference evidence="1" key="2">
    <citation type="journal article" date="2021" name="Genome Biol. Evol.">
        <title>Developing a high-quality reference genome for a parasitic bivalve with doubly uniparental inheritance (Bivalvia: Unionida).</title>
        <authorList>
            <person name="Smith C.H."/>
        </authorList>
    </citation>
    <scope>NUCLEOTIDE SEQUENCE</scope>
    <source>
        <strain evidence="1">CHS0354</strain>
        <tissue evidence="1">Mantle</tissue>
    </source>
</reference>
<keyword evidence="2" id="KW-1185">Reference proteome</keyword>
<name>A0AAE0WBM2_9BIVA</name>
<evidence type="ECO:0000313" key="2">
    <source>
        <dbReference type="Proteomes" id="UP001195483"/>
    </source>
</evidence>
<protein>
    <submittedName>
        <fullName evidence="1">Uncharacterized protein</fullName>
    </submittedName>
</protein>
<evidence type="ECO:0000313" key="1">
    <source>
        <dbReference type="EMBL" id="KAK3607622.1"/>
    </source>
</evidence>
<reference evidence="1" key="1">
    <citation type="journal article" date="2021" name="Genome Biol. Evol.">
        <title>A High-Quality Reference Genome for a Parasitic Bivalve with Doubly Uniparental Inheritance (Bivalvia: Unionida).</title>
        <authorList>
            <person name="Smith C.H."/>
        </authorList>
    </citation>
    <scope>NUCLEOTIDE SEQUENCE</scope>
    <source>
        <strain evidence="1">CHS0354</strain>
    </source>
</reference>
<reference evidence="1" key="3">
    <citation type="submission" date="2023-05" db="EMBL/GenBank/DDBJ databases">
        <authorList>
            <person name="Smith C.H."/>
        </authorList>
    </citation>
    <scope>NUCLEOTIDE SEQUENCE</scope>
    <source>
        <strain evidence="1">CHS0354</strain>
        <tissue evidence="1">Mantle</tissue>
    </source>
</reference>
<accession>A0AAE0WBM2</accession>
<sequence length="90" mass="10217">MFTQGIRHTRDAASMKMHHPISTRWLPDIDVDVSILHNIPMPAEGRYGERYCKEIQTYTVPQTVDGRGKVGFHGTQNRPLLAKLKKGAMN</sequence>
<gene>
    <name evidence="1" type="ORF">CHS0354_034675</name>
</gene>
<dbReference type="EMBL" id="JAEAOA010002038">
    <property type="protein sequence ID" value="KAK3607622.1"/>
    <property type="molecule type" value="Genomic_DNA"/>
</dbReference>
<dbReference type="AlphaFoldDB" id="A0AAE0WBM2"/>
<proteinExistence type="predicted"/>